<reference evidence="8" key="2">
    <citation type="submission" date="2023-05" db="EMBL/GenBank/DDBJ databases">
        <authorList>
            <person name="Schelkunov M.I."/>
        </authorList>
    </citation>
    <scope>NUCLEOTIDE SEQUENCE</scope>
    <source>
        <strain evidence="8">Hsosn_3</strain>
        <tissue evidence="8">Leaf</tissue>
    </source>
</reference>
<dbReference type="PROSITE" id="PS50888">
    <property type="entry name" value="BHLH"/>
    <property type="match status" value="1"/>
</dbReference>
<dbReference type="InterPro" id="IPR045843">
    <property type="entry name" value="IND-like"/>
</dbReference>
<dbReference type="GO" id="GO:0003700">
    <property type="term" value="F:DNA-binding transcription factor activity"/>
    <property type="evidence" value="ECO:0007669"/>
    <property type="project" value="InterPro"/>
</dbReference>
<keyword evidence="4" id="KW-0804">Transcription</keyword>
<keyword evidence="2" id="KW-0805">Transcription regulation</keyword>
<organism evidence="8 9">
    <name type="scientific">Heracleum sosnowskyi</name>
    <dbReference type="NCBI Taxonomy" id="360622"/>
    <lineage>
        <taxon>Eukaryota</taxon>
        <taxon>Viridiplantae</taxon>
        <taxon>Streptophyta</taxon>
        <taxon>Embryophyta</taxon>
        <taxon>Tracheophyta</taxon>
        <taxon>Spermatophyta</taxon>
        <taxon>Magnoliopsida</taxon>
        <taxon>eudicotyledons</taxon>
        <taxon>Gunneridae</taxon>
        <taxon>Pentapetalae</taxon>
        <taxon>asterids</taxon>
        <taxon>campanulids</taxon>
        <taxon>Apiales</taxon>
        <taxon>Apiaceae</taxon>
        <taxon>Apioideae</taxon>
        <taxon>apioid superclade</taxon>
        <taxon>Tordylieae</taxon>
        <taxon>Tordyliinae</taxon>
        <taxon>Heracleum</taxon>
    </lineage>
</organism>
<reference evidence="8" key="1">
    <citation type="submission" date="2023-02" db="EMBL/GenBank/DDBJ databases">
        <title>Genome of toxic invasive species Heracleum sosnowskyi carries increased number of genes despite the absence of recent whole-genome duplications.</title>
        <authorList>
            <person name="Schelkunov M."/>
            <person name="Shtratnikova V."/>
            <person name="Makarenko M."/>
            <person name="Klepikova A."/>
            <person name="Omelchenko D."/>
            <person name="Novikova G."/>
            <person name="Obukhova E."/>
            <person name="Bogdanov V."/>
            <person name="Penin A."/>
            <person name="Logacheva M."/>
        </authorList>
    </citation>
    <scope>NUCLEOTIDE SEQUENCE</scope>
    <source>
        <strain evidence="8">Hsosn_3</strain>
        <tissue evidence="8">Leaf</tissue>
    </source>
</reference>
<dbReference type="Pfam" id="PF00010">
    <property type="entry name" value="HLH"/>
    <property type="match status" value="1"/>
</dbReference>
<feature type="compositionally biased region" description="Polar residues" evidence="6">
    <location>
        <begin position="339"/>
        <end position="352"/>
    </location>
</feature>
<evidence type="ECO:0000313" key="9">
    <source>
        <dbReference type="Proteomes" id="UP001237642"/>
    </source>
</evidence>
<dbReference type="Gene3D" id="4.10.280.10">
    <property type="entry name" value="Helix-loop-helix DNA-binding domain"/>
    <property type="match status" value="1"/>
</dbReference>
<keyword evidence="9" id="KW-1185">Reference proteome</keyword>
<feature type="domain" description="BHLH" evidence="7">
    <location>
        <begin position="423"/>
        <end position="472"/>
    </location>
</feature>
<dbReference type="InterPro" id="IPR036638">
    <property type="entry name" value="HLH_DNA-bd_sf"/>
</dbReference>
<gene>
    <name evidence="8" type="ORF">POM88_038424</name>
</gene>
<evidence type="ECO:0000256" key="6">
    <source>
        <dbReference type="SAM" id="MobiDB-lite"/>
    </source>
</evidence>
<protein>
    <submittedName>
        <fullName evidence="8">Transcription factor bHLH87</fullName>
    </submittedName>
</protein>
<dbReference type="SMART" id="SM00353">
    <property type="entry name" value="HLH"/>
    <property type="match status" value="1"/>
</dbReference>
<dbReference type="GO" id="GO:0046983">
    <property type="term" value="F:protein dimerization activity"/>
    <property type="evidence" value="ECO:0007669"/>
    <property type="project" value="InterPro"/>
</dbReference>
<dbReference type="Proteomes" id="UP001237642">
    <property type="component" value="Unassembled WGS sequence"/>
</dbReference>
<evidence type="ECO:0000256" key="5">
    <source>
        <dbReference type="ARBA" id="ARBA00023242"/>
    </source>
</evidence>
<dbReference type="PANTHER" id="PTHR45914:SF12">
    <property type="entry name" value="TRANSCRIPTION FACTOR BHLH87"/>
    <property type="match status" value="1"/>
</dbReference>
<dbReference type="CDD" id="cd11454">
    <property type="entry name" value="bHLH_AtIND_like"/>
    <property type="match status" value="1"/>
</dbReference>
<dbReference type="AlphaFoldDB" id="A0AAD8HAT7"/>
<evidence type="ECO:0000259" key="7">
    <source>
        <dbReference type="PROSITE" id="PS50888"/>
    </source>
</evidence>
<proteinExistence type="predicted"/>
<keyword evidence="5" id="KW-0539">Nucleus</keyword>
<dbReference type="InterPro" id="IPR011598">
    <property type="entry name" value="bHLH_dom"/>
</dbReference>
<dbReference type="GO" id="GO:0005634">
    <property type="term" value="C:nucleus"/>
    <property type="evidence" value="ECO:0007669"/>
    <property type="project" value="UniProtKB-SubCell"/>
</dbReference>
<evidence type="ECO:0000256" key="3">
    <source>
        <dbReference type="ARBA" id="ARBA00023125"/>
    </source>
</evidence>
<dbReference type="PANTHER" id="PTHR45914">
    <property type="entry name" value="TRANSCRIPTION FACTOR HEC3-RELATED"/>
    <property type="match status" value="1"/>
</dbReference>
<dbReference type="GO" id="GO:0003677">
    <property type="term" value="F:DNA binding"/>
    <property type="evidence" value="ECO:0007669"/>
    <property type="project" value="UniProtKB-KW"/>
</dbReference>
<evidence type="ECO:0000256" key="2">
    <source>
        <dbReference type="ARBA" id="ARBA00023015"/>
    </source>
</evidence>
<feature type="region of interest" description="Disordered" evidence="6">
    <location>
        <begin position="339"/>
        <end position="377"/>
    </location>
</feature>
<accession>A0AAD8HAT7</accession>
<dbReference type="SUPFAM" id="SSF47459">
    <property type="entry name" value="HLH, helix-loop-helix DNA-binding domain"/>
    <property type="match status" value="1"/>
</dbReference>
<name>A0AAD8HAT7_9APIA</name>
<keyword evidence="3" id="KW-0238">DNA-binding</keyword>
<evidence type="ECO:0000256" key="1">
    <source>
        <dbReference type="ARBA" id="ARBA00004123"/>
    </source>
</evidence>
<dbReference type="EMBL" id="JAUIZM010000009">
    <property type="protein sequence ID" value="KAK1362863.1"/>
    <property type="molecule type" value="Genomic_DNA"/>
</dbReference>
<feature type="compositionally biased region" description="Polar residues" evidence="6">
    <location>
        <begin position="365"/>
        <end position="376"/>
    </location>
</feature>
<comment type="subcellular location">
    <subcellularLocation>
        <location evidence="1">Nucleus</location>
    </subcellularLocation>
</comment>
<sequence length="517" mass="57215">MIPVSYLMEEEKTPEDEILSVLDVPSESKGYLIRRNRFLIRADIPFPTICPMFTIVCVGFKQLESFVNSTSALLQIGVKEGPSILLSDQAAFYDLWMVKAAIHKQAFIDLTCFLGILAYNSMDNLGWECSPAATNVASSWSNQLNDLGGRYAAIINSSIIESPHEFNCSNLRHKSNQMEQQIASVNYLRSQEALRLAAEKVLANSCSWGWGEASNGAESFSSAKRPQVMDPLSGLMVNLDIPVLGQPQYVDGKTAASTNTDSLGSLDCLLSATNSNTDTSVEDDDINSILFSDGNKSWNLSSVPSVDYESITAKIKAQHCNRSSPICETNEAISQCSAKRTNHSSGFISDNQPKGKKPRLEKRPSSSNINFQQPDHLSNCDGQLDSEMIAQMKEMVYRAAAFRPLNIGELDTAVKPKRKNVRISSDPQTVAARQRREKISEKIRVLQRLVPGGNKMDTASMLDEAANYLKFLRSQVKALESLGPITTQFYPFPSHSLLPFNHSFPMQITNNFSFPKP</sequence>
<evidence type="ECO:0000256" key="4">
    <source>
        <dbReference type="ARBA" id="ARBA00023163"/>
    </source>
</evidence>
<comment type="caution">
    <text evidence="8">The sequence shown here is derived from an EMBL/GenBank/DDBJ whole genome shotgun (WGS) entry which is preliminary data.</text>
</comment>
<evidence type="ECO:0000313" key="8">
    <source>
        <dbReference type="EMBL" id="KAK1362863.1"/>
    </source>
</evidence>